<dbReference type="Pfam" id="PF02952">
    <property type="entry name" value="Fucose_iso_C"/>
    <property type="match status" value="1"/>
</dbReference>
<keyword evidence="4 10" id="KW-0413">Isomerase</keyword>
<dbReference type="EMBL" id="DTBZ01000167">
    <property type="protein sequence ID" value="HGQ19070.1"/>
    <property type="molecule type" value="Genomic_DNA"/>
</dbReference>
<dbReference type="Gene3D" id="3.40.50.1070">
    <property type="match status" value="1"/>
</dbReference>
<evidence type="ECO:0000256" key="5">
    <source>
        <dbReference type="ARBA" id="ARBA00023253"/>
    </source>
</evidence>
<reference evidence="10" key="1">
    <citation type="journal article" date="2020" name="mSystems">
        <title>Genome- and Community-Level Interaction Insights into Carbon Utilization and Element Cycling Functions of Hydrothermarchaeota in Hydrothermal Sediment.</title>
        <authorList>
            <person name="Zhou Z."/>
            <person name="Liu Y."/>
            <person name="Xu W."/>
            <person name="Pan J."/>
            <person name="Luo Z.H."/>
            <person name="Li M."/>
        </authorList>
    </citation>
    <scope>NUCLEOTIDE SEQUENCE [LARGE SCALE GENOMIC DNA]</scope>
    <source>
        <strain evidence="10">SpSt-618</strain>
        <strain evidence="11">SpSt-657</strain>
    </source>
</reference>
<name>A0A7J3IAH1_9CREN</name>
<keyword evidence="1" id="KW-0963">Cytoplasm</keyword>
<feature type="domain" description="L-fucose isomerase N-terminal-1" evidence="8">
    <location>
        <begin position="5"/>
        <end position="166"/>
    </location>
</feature>
<protein>
    <submittedName>
        <fullName evidence="10">Fucose isomerase</fullName>
    </submittedName>
</protein>
<dbReference type="Pfam" id="PF07882">
    <property type="entry name" value="Fucose_iso_N2"/>
    <property type="match status" value="1"/>
</dbReference>
<evidence type="ECO:0000256" key="2">
    <source>
        <dbReference type="ARBA" id="ARBA00022723"/>
    </source>
</evidence>
<accession>A0A7J3IAH1</accession>
<evidence type="ECO:0000259" key="9">
    <source>
        <dbReference type="Pfam" id="PF07882"/>
    </source>
</evidence>
<dbReference type="SUPFAM" id="SSF50443">
    <property type="entry name" value="FucI/AraA C-terminal domain-like"/>
    <property type="match status" value="1"/>
</dbReference>
<gene>
    <name evidence="10" type="ORF">ENT87_08515</name>
    <name evidence="11" type="ORF">ENU30_08905</name>
</gene>
<dbReference type="AlphaFoldDB" id="A0A7J3IAH1"/>
<dbReference type="GO" id="GO:0008790">
    <property type="term" value="F:arabinose isomerase activity"/>
    <property type="evidence" value="ECO:0007669"/>
    <property type="project" value="TreeGrafter"/>
</dbReference>
<evidence type="ECO:0000256" key="3">
    <source>
        <dbReference type="ARBA" id="ARBA00023211"/>
    </source>
</evidence>
<keyword evidence="2" id="KW-0479">Metal-binding</keyword>
<dbReference type="PANTHER" id="PTHR37840:SF1">
    <property type="entry name" value="L-FUCOSE ISOMERASE"/>
    <property type="match status" value="1"/>
</dbReference>
<evidence type="ECO:0000256" key="6">
    <source>
        <dbReference type="ARBA" id="ARBA00023277"/>
    </source>
</evidence>
<evidence type="ECO:0000313" key="10">
    <source>
        <dbReference type="EMBL" id="HGN37567.1"/>
    </source>
</evidence>
<dbReference type="InterPro" id="IPR012889">
    <property type="entry name" value="Fucose_isomerase_N2"/>
</dbReference>
<comment type="caution">
    <text evidence="10">The sequence shown here is derived from an EMBL/GenBank/DDBJ whole genome shotgun (WGS) entry which is preliminary data.</text>
</comment>
<feature type="domain" description="L-fucose isomerase C-terminal" evidence="7">
    <location>
        <begin position="345"/>
        <end position="478"/>
    </location>
</feature>
<dbReference type="Gene3D" id="3.40.275.10">
    <property type="entry name" value="L-fucose Isomerase, Chain A, domain 2"/>
    <property type="match status" value="2"/>
</dbReference>
<feature type="domain" description="L-fucose isomerase N-terminal-2" evidence="9">
    <location>
        <begin position="265"/>
        <end position="320"/>
    </location>
</feature>
<sequence length="498" mass="57170">MKLVPIGIAMLGDERRSVMERLEGECLKRMKRLAEILNRRLQYYWGSKPEIVLAPKVVSSVKDSKEIGEYLARNNVKILILQYYIWDYPYLVWPLVNTLGRDKPILNVSNNEGEYPGNVGLLATDGALRQAGLRTHRIIGDIEDPKIQEEIVDWVMAAETAVSLRGQVYGIFGGHSMGMETGYFHMVPIQKVFGVTGYQIDQLLLVRYMERVSKEEVEKGFKWLSDMLGDRIRYDGKMLTPEKLKMQLRLYLAMKMISEEYGFDFCGIKGQREFTEHVVITDVAEMLMNDPYDWNGSKEPFVCSTEADSFGALTMQILKYISGGLPVLFADVRLYVPEKDIWIFANSGNHASWYAARSFDPRENLKKVTFWPAIEMYFPVGGASVEFDAAPGEMTFARLGMYGDRIYMVIVRGDSIDLPEDEKKRLRDQTNPTWPHMYVKLKASFEEFINVFPANHIHGIPGNHVMKLVRFCEIVGIEPIVLGEDRQRVREPIWKILS</sequence>
<dbReference type="InterPro" id="IPR009015">
    <property type="entry name" value="Fucose_isomerase_N/cen_sf"/>
</dbReference>
<organism evidence="10">
    <name type="scientific">Ignisphaera aggregans</name>
    <dbReference type="NCBI Taxonomy" id="334771"/>
    <lineage>
        <taxon>Archaea</taxon>
        <taxon>Thermoproteota</taxon>
        <taxon>Thermoprotei</taxon>
        <taxon>Desulfurococcales</taxon>
        <taxon>Desulfurococcaceae</taxon>
        <taxon>Ignisphaera</taxon>
    </lineage>
</organism>
<dbReference type="Gene3D" id="3.20.14.10">
    <property type="entry name" value="L-fucose/L-arabinose isomerase, C-terminal"/>
    <property type="match status" value="1"/>
</dbReference>
<dbReference type="GO" id="GO:0005737">
    <property type="term" value="C:cytoplasm"/>
    <property type="evidence" value="ECO:0007669"/>
    <property type="project" value="InterPro"/>
</dbReference>
<evidence type="ECO:0000259" key="8">
    <source>
        <dbReference type="Pfam" id="PF07881"/>
    </source>
</evidence>
<dbReference type="GO" id="GO:0042355">
    <property type="term" value="P:L-fucose catabolic process"/>
    <property type="evidence" value="ECO:0007669"/>
    <property type="project" value="TreeGrafter"/>
</dbReference>
<dbReference type="InterPro" id="IPR012888">
    <property type="entry name" value="Fucose_iso_N1"/>
</dbReference>
<keyword evidence="5" id="KW-0294">Fucose metabolism</keyword>
<dbReference type="EMBL" id="DTAI01000253">
    <property type="protein sequence ID" value="HGN37567.1"/>
    <property type="molecule type" value="Genomic_DNA"/>
</dbReference>
<dbReference type="Pfam" id="PF07881">
    <property type="entry name" value="Fucose_iso_N1"/>
    <property type="match status" value="1"/>
</dbReference>
<keyword evidence="6" id="KW-0119">Carbohydrate metabolism</keyword>
<dbReference type="InterPro" id="IPR038391">
    <property type="entry name" value="Fucose_iso_dom1_sf"/>
</dbReference>
<evidence type="ECO:0000313" key="11">
    <source>
        <dbReference type="EMBL" id="HGQ19070.1"/>
    </source>
</evidence>
<dbReference type="GO" id="GO:0008736">
    <property type="term" value="F:L-fucose isomerase activity"/>
    <property type="evidence" value="ECO:0007669"/>
    <property type="project" value="InterPro"/>
</dbReference>
<proteinExistence type="predicted"/>
<evidence type="ECO:0000256" key="1">
    <source>
        <dbReference type="ARBA" id="ARBA00022490"/>
    </source>
</evidence>
<dbReference type="InterPro" id="IPR038392">
    <property type="entry name" value="Fucose_isomerase_dom2_sf"/>
</dbReference>
<dbReference type="InterPro" id="IPR004216">
    <property type="entry name" value="Fuc/Ara_isomerase_C"/>
</dbReference>
<dbReference type="GO" id="GO:0030145">
    <property type="term" value="F:manganese ion binding"/>
    <property type="evidence" value="ECO:0007669"/>
    <property type="project" value="InterPro"/>
</dbReference>
<dbReference type="InterPro" id="IPR038393">
    <property type="entry name" value="Fuc_iso_dom3_sf"/>
</dbReference>
<evidence type="ECO:0000256" key="4">
    <source>
        <dbReference type="ARBA" id="ARBA00023235"/>
    </source>
</evidence>
<dbReference type="InterPro" id="IPR005763">
    <property type="entry name" value="Fucose_isomerase"/>
</dbReference>
<dbReference type="SUPFAM" id="SSF53743">
    <property type="entry name" value="FucI/AraA N-terminal and middle domains"/>
    <property type="match status" value="1"/>
</dbReference>
<dbReference type="GO" id="GO:0019571">
    <property type="term" value="P:D-arabinose catabolic process"/>
    <property type="evidence" value="ECO:0007669"/>
    <property type="project" value="TreeGrafter"/>
</dbReference>
<dbReference type="CDD" id="cd00578">
    <property type="entry name" value="L-fuc_L-ara-isomerases"/>
    <property type="match status" value="1"/>
</dbReference>
<dbReference type="PANTHER" id="PTHR37840">
    <property type="entry name" value="L-FUCOSE ISOMERASE"/>
    <property type="match status" value="1"/>
</dbReference>
<dbReference type="InterPro" id="IPR015888">
    <property type="entry name" value="Fuc_isomerase_C"/>
</dbReference>
<keyword evidence="3" id="KW-0464">Manganese</keyword>
<evidence type="ECO:0000259" key="7">
    <source>
        <dbReference type="Pfam" id="PF02952"/>
    </source>
</evidence>